<dbReference type="STRING" id="1160718.SU9_15382"/>
<dbReference type="EMBL" id="AJGV01000093">
    <property type="protein sequence ID" value="EJJ06149.1"/>
    <property type="molecule type" value="Genomic_DNA"/>
</dbReference>
<accession>J1RNY9</accession>
<keyword evidence="1" id="KW-1133">Transmembrane helix</keyword>
<dbReference type="AlphaFoldDB" id="J1RNY9"/>
<name>J1RNY9_9ACTN</name>
<dbReference type="PATRIC" id="fig|1160718.3.peg.3113"/>
<evidence type="ECO:0000256" key="1">
    <source>
        <dbReference type="SAM" id="Phobius"/>
    </source>
</evidence>
<proteinExistence type="predicted"/>
<gene>
    <name evidence="2" type="ORF">SU9_15382</name>
</gene>
<evidence type="ECO:0000313" key="2">
    <source>
        <dbReference type="EMBL" id="EJJ06149.1"/>
    </source>
</evidence>
<feature type="transmembrane region" description="Helical" evidence="1">
    <location>
        <begin position="52"/>
        <end position="80"/>
    </location>
</feature>
<protein>
    <submittedName>
        <fullName evidence="2">Uncharacterized protein</fullName>
    </submittedName>
</protein>
<organism evidence="2">
    <name type="scientific">Streptomyces auratus AGR0001</name>
    <dbReference type="NCBI Taxonomy" id="1160718"/>
    <lineage>
        <taxon>Bacteria</taxon>
        <taxon>Bacillati</taxon>
        <taxon>Actinomycetota</taxon>
        <taxon>Actinomycetes</taxon>
        <taxon>Kitasatosporales</taxon>
        <taxon>Streptomycetaceae</taxon>
        <taxon>Streptomyces</taxon>
    </lineage>
</organism>
<sequence>MVTCRDARWMAAIAGVSVGMASRMVRGGAGAAVGAAVGGAPGLEAVAYGVSGMFMLALTAVVRVLLLAAVAVPVSLWGAVPVWGRAFLSMSSWSGRASGAGNFIVREVF</sequence>
<comment type="caution">
    <text evidence="2">The sequence shown here is derived from an EMBL/GenBank/DDBJ whole genome shotgun (WGS) entry which is preliminary data.</text>
</comment>
<keyword evidence="1" id="KW-0472">Membrane</keyword>
<keyword evidence="1" id="KW-0812">Transmembrane</keyword>
<dbReference type="HOGENOM" id="CLU_2182383_0_0_11"/>
<reference evidence="2" key="1">
    <citation type="journal article" date="2012" name="J. Bacteriol.">
        <title>Genome Sequence of Streptomyces auratus Strain AGR0001, a Phoslactomycin-Producing Actinomycete.</title>
        <authorList>
            <person name="Han X."/>
            <person name="Li M."/>
            <person name="Ding Z."/>
            <person name="Zhao J."/>
            <person name="Ji K."/>
            <person name="Wen M."/>
            <person name="Lu T."/>
        </authorList>
    </citation>
    <scope>NUCLEOTIDE SEQUENCE [LARGE SCALE GENOMIC DNA]</scope>
    <source>
        <strain evidence="2">AGR0001</strain>
    </source>
</reference>